<dbReference type="Proteomes" id="UP000299102">
    <property type="component" value="Unassembled WGS sequence"/>
</dbReference>
<feature type="region of interest" description="Disordered" evidence="1">
    <location>
        <begin position="56"/>
        <end position="110"/>
    </location>
</feature>
<protein>
    <submittedName>
        <fullName evidence="2">Uncharacterized protein</fullName>
    </submittedName>
</protein>
<accession>A0A4C1UGF4</accession>
<comment type="caution">
    <text evidence="2">The sequence shown here is derived from an EMBL/GenBank/DDBJ whole genome shotgun (WGS) entry which is preliminary data.</text>
</comment>
<dbReference type="EMBL" id="BGZK01000169">
    <property type="protein sequence ID" value="GBP25036.1"/>
    <property type="molecule type" value="Genomic_DNA"/>
</dbReference>
<evidence type="ECO:0000256" key="1">
    <source>
        <dbReference type="SAM" id="MobiDB-lite"/>
    </source>
</evidence>
<reference evidence="2 3" key="1">
    <citation type="journal article" date="2019" name="Commun. Biol.">
        <title>The bagworm genome reveals a unique fibroin gene that provides high tensile strength.</title>
        <authorList>
            <person name="Kono N."/>
            <person name="Nakamura H."/>
            <person name="Ohtoshi R."/>
            <person name="Tomita M."/>
            <person name="Numata K."/>
            <person name="Arakawa K."/>
        </authorList>
    </citation>
    <scope>NUCLEOTIDE SEQUENCE [LARGE SCALE GENOMIC DNA]</scope>
</reference>
<gene>
    <name evidence="2" type="ORF">EVAR_19516_1</name>
</gene>
<keyword evidence="3" id="KW-1185">Reference proteome</keyword>
<proteinExistence type="predicted"/>
<organism evidence="2 3">
    <name type="scientific">Eumeta variegata</name>
    <name type="common">Bagworm moth</name>
    <name type="synonym">Eumeta japonica</name>
    <dbReference type="NCBI Taxonomy" id="151549"/>
    <lineage>
        <taxon>Eukaryota</taxon>
        <taxon>Metazoa</taxon>
        <taxon>Ecdysozoa</taxon>
        <taxon>Arthropoda</taxon>
        <taxon>Hexapoda</taxon>
        <taxon>Insecta</taxon>
        <taxon>Pterygota</taxon>
        <taxon>Neoptera</taxon>
        <taxon>Endopterygota</taxon>
        <taxon>Lepidoptera</taxon>
        <taxon>Glossata</taxon>
        <taxon>Ditrysia</taxon>
        <taxon>Tineoidea</taxon>
        <taxon>Psychidae</taxon>
        <taxon>Oiketicinae</taxon>
        <taxon>Eumeta</taxon>
    </lineage>
</organism>
<dbReference type="AlphaFoldDB" id="A0A4C1UGF4"/>
<evidence type="ECO:0000313" key="2">
    <source>
        <dbReference type="EMBL" id="GBP25036.1"/>
    </source>
</evidence>
<feature type="region of interest" description="Disordered" evidence="1">
    <location>
        <begin position="168"/>
        <end position="191"/>
    </location>
</feature>
<evidence type="ECO:0000313" key="3">
    <source>
        <dbReference type="Proteomes" id="UP000299102"/>
    </source>
</evidence>
<name>A0A4C1UGF4_EUMVA</name>
<sequence>MTLLTILIPFSTQYAYHLDSGEIPGFLSPFLEWVAFECALSGGAGAPVNTIRAIHKAPRTPPDNQLYPWPQPADPSSSAVSGDLSRAGAAPGASALTPRRKSGRYRSAPAPSPILKLAARGAARGAGATAANLGHEFANRYSCYGLTERYRLGGRSAGGGLGRRICMRGRTRRRGPRPAGRRDSARVANAG</sequence>